<dbReference type="Proteomes" id="UP001596037">
    <property type="component" value="Unassembled WGS sequence"/>
</dbReference>
<evidence type="ECO:0000313" key="10">
    <source>
        <dbReference type="Proteomes" id="UP001596037"/>
    </source>
</evidence>
<evidence type="ECO:0000256" key="6">
    <source>
        <dbReference type="ARBA" id="ARBA00023049"/>
    </source>
</evidence>
<evidence type="ECO:0000256" key="7">
    <source>
        <dbReference type="SAM" id="MobiDB-lite"/>
    </source>
</evidence>
<keyword evidence="3" id="KW-0479">Metal-binding</keyword>
<protein>
    <submittedName>
        <fullName evidence="9">M23 family metallopeptidase</fullName>
        <ecNumber evidence="9">3.4.24.-</ecNumber>
    </submittedName>
</protein>
<dbReference type="PANTHER" id="PTHR21666">
    <property type="entry name" value="PEPTIDASE-RELATED"/>
    <property type="match status" value="1"/>
</dbReference>
<comment type="caution">
    <text evidence="9">The sequence shown here is derived from an EMBL/GenBank/DDBJ whole genome shotgun (WGS) entry which is preliminary data.</text>
</comment>
<dbReference type="InterPro" id="IPR016047">
    <property type="entry name" value="M23ase_b-sheet_dom"/>
</dbReference>
<evidence type="ECO:0000256" key="5">
    <source>
        <dbReference type="ARBA" id="ARBA00022833"/>
    </source>
</evidence>
<feature type="region of interest" description="Disordered" evidence="7">
    <location>
        <begin position="53"/>
        <end position="90"/>
    </location>
</feature>
<dbReference type="PANTHER" id="PTHR21666:SF288">
    <property type="entry name" value="CELL DIVISION PROTEIN YTFB"/>
    <property type="match status" value="1"/>
</dbReference>
<dbReference type="InterPro" id="IPR011055">
    <property type="entry name" value="Dup_hybrid_motif"/>
</dbReference>
<dbReference type="EC" id="3.4.24.-" evidence="9"/>
<keyword evidence="4 9" id="KW-0378">Hydrolase</keyword>
<keyword evidence="5" id="KW-0862">Zinc</keyword>
<evidence type="ECO:0000256" key="2">
    <source>
        <dbReference type="ARBA" id="ARBA00022670"/>
    </source>
</evidence>
<dbReference type="Pfam" id="PF01551">
    <property type="entry name" value="Peptidase_M23"/>
    <property type="match status" value="1"/>
</dbReference>
<dbReference type="Gene3D" id="2.70.70.10">
    <property type="entry name" value="Glucose Permease (Domain IIA)"/>
    <property type="match status" value="1"/>
</dbReference>
<sequence length="244" mass="25505">MLRRAAALTALLLLAACGREQPRTVVLDPRTGHAAVQPPAPVPAPAPAIVAPPTAAPPIAEAPAAPSAPPPADAPAVPPEPAQAQSSAEGAALLAARRPMLPVEGVPPSALRDNYQQGRGARKHEAIDIMAARGTRVFAVDDGKLVKLFHSVPGGITAYQFDPQGRLAYYYAHLDRYADGLKEGMALRRGDLIGYVGSTGNAAAEAPHLHFAVFLLGPEKQWWKGEPVNPFQALRSGDAAQAAR</sequence>
<evidence type="ECO:0000256" key="3">
    <source>
        <dbReference type="ARBA" id="ARBA00022723"/>
    </source>
</evidence>
<accession>A0ABW0NB51</accession>
<dbReference type="SUPFAM" id="SSF51261">
    <property type="entry name" value="Duplicated hybrid motif"/>
    <property type="match status" value="1"/>
</dbReference>
<feature type="compositionally biased region" description="Low complexity" evidence="7">
    <location>
        <begin position="53"/>
        <end position="65"/>
    </location>
</feature>
<keyword evidence="2" id="KW-0645">Protease</keyword>
<dbReference type="GO" id="GO:0016787">
    <property type="term" value="F:hydrolase activity"/>
    <property type="evidence" value="ECO:0007669"/>
    <property type="project" value="UniProtKB-KW"/>
</dbReference>
<keyword evidence="6" id="KW-0482">Metalloprotease</keyword>
<feature type="domain" description="M23ase beta-sheet core" evidence="8">
    <location>
        <begin position="123"/>
        <end position="230"/>
    </location>
</feature>
<dbReference type="InterPro" id="IPR050570">
    <property type="entry name" value="Cell_wall_metabolism_enzyme"/>
</dbReference>
<organism evidence="9 10">
    <name type="scientific">Caenimonas terrae</name>
    <dbReference type="NCBI Taxonomy" id="696074"/>
    <lineage>
        <taxon>Bacteria</taxon>
        <taxon>Pseudomonadati</taxon>
        <taxon>Pseudomonadota</taxon>
        <taxon>Betaproteobacteria</taxon>
        <taxon>Burkholderiales</taxon>
        <taxon>Comamonadaceae</taxon>
        <taxon>Caenimonas</taxon>
    </lineage>
</organism>
<dbReference type="RefSeq" id="WP_376849881.1">
    <property type="nucleotide sequence ID" value="NZ_JBHSMF010000006.1"/>
</dbReference>
<proteinExistence type="predicted"/>
<evidence type="ECO:0000313" key="9">
    <source>
        <dbReference type="EMBL" id="MFC5497804.1"/>
    </source>
</evidence>
<dbReference type="EMBL" id="JBHSMF010000006">
    <property type="protein sequence ID" value="MFC5497804.1"/>
    <property type="molecule type" value="Genomic_DNA"/>
</dbReference>
<keyword evidence="10" id="KW-1185">Reference proteome</keyword>
<evidence type="ECO:0000256" key="4">
    <source>
        <dbReference type="ARBA" id="ARBA00022801"/>
    </source>
</evidence>
<name>A0ABW0NB51_9BURK</name>
<feature type="compositionally biased region" description="Pro residues" evidence="7">
    <location>
        <begin position="66"/>
        <end position="81"/>
    </location>
</feature>
<gene>
    <name evidence="9" type="ORF">ACFPOE_09705</name>
</gene>
<evidence type="ECO:0000259" key="8">
    <source>
        <dbReference type="Pfam" id="PF01551"/>
    </source>
</evidence>
<evidence type="ECO:0000256" key="1">
    <source>
        <dbReference type="ARBA" id="ARBA00001947"/>
    </source>
</evidence>
<comment type="cofactor">
    <cofactor evidence="1">
        <name>Zn(2+)</name>
        <dbReference type="ChEBI" id="CHEBI:29105"/>
    </cofactor>
</comment>
<reference evidence="10" key="1">
    <citation type="journal article" date="2019" name="Int. J. Syst. Evol. Microbiol.">
        <title>The Global Catalogue of Microorganisms (GCM) 10K type strain sequencing project: providing services to taxonomists for standard genome sequencing and annotation.</title>
        <authorList>
            <consortium name="The Broad Institute Genomics Platform"/>
            <consortium name="The Broad Institute Genome Sequencing Center for Infectious Disease"/>
            <person name="Wu L."/>
            <person name="Ma J."/>
        </authorList>
    </citation>
    <scope>NUCLEOTIDE SEQUENCE [LARGE SCALE GENOMIC DNA]</scope>
    <source>
        <strain evidence="10">CCUG 57401</strain>
    </source>
</reference>
<dbReference type="CDD" id="cd12797">
    <property type="entry name" value="M23_peptidase"/>
    <property type="match status" value="1"/>
</dbReference>
<dbReference type="PROSITE" id="PS51257">
    <property type="entry name" value="PROKAR_LIPOPROTEIN"/>
    <property type="match status" value="1"/>
</dbReference>